<evidence type="ECO:0000313" key="2">
    <source>
        <dbReference type="Proteomes" id="UP001195483"/>
    </source>
</evidence>
<sequence>MQEHNQLIDLMVASYSTKVSGRLQPLHHTGLIQLRSLSFAHVFSDKSGKHRCTGINKMLEVFEDAALRPPGVIRAHFLPAPSPDFRDSSVYMTALHTLSRYINRHLGKRSHFQAFELHQYHTCPQGDSQARLDIRTCFKFILIKHIK</sequence>
<protein>
    <submittedName>
        <fullName evidence="1">Uncharacterized protein</fullName>
    </submittedName>
</protein>
<organism evidence="1 2">
    <name type="scientific">Potamilus streckersoni</name>
    <dbReference type="NCBI Taxonomy" id="2493646"/>
    <lineage>
        <taxon>Eukaryota</taxon>
        <taxon>Metazoa</taxon>
        <taxon>Spiralia</taxon>
        <taxon>Lophotrochozoa</taxon>
        <taxon>Mollusca</taxon>
        <taxon>Bivalvia</taxon>
        <taxon>Autobranchia</taxon>
        <taxon>Heteroconchia</taxon>
        <taxon>Palaeoheterodonta</taxon>
        <taxon>Unionida</taxon>
        <taxon>Unionoidea</taxon>
        <taxon>Unionidae</taxon>
        <taxon>Ambleminae</taxon>
        <taxon>Lampsilini</taxon>
        <taxon>Potamilus</taxon>
    </lineage>
</organism>
<reference evidence="1" key="3">
    <citation type="submission" date="2023-05" db="EMBL/GenBank/DDBJ databases">
        <authorList>
            <person name="Smith C.H."/>
        </authorList>
    </citation>
    <scope>NUCLEOTIDE SEQUENCE</scope>
    <source>
        <strain evidence="1">CHS0354</strain>
        <tissue evidence="1">Mantle</tissue>
    </source>
</reference>
<accession>A0AAE0SN34</accession>
<reference evidence="1" key="1">
    <citation type="journal article" date="2021" name="Genome Biol. Evol.">
        <title>A High-Quality Reference Genome for a Parasitic Bivalve with Doubly Uniparental Inheritance (Bivalvia: Unionida).</title>
        <authorList>
            <person name="Smith C.H."/>
        </authorList>
    </citation>
    <scope>NUCLEOTIDE SEQUENCE</scope>
    <source>
        <strain evidence="1">CHS0354</strain>
    </source>
</reference>
<dbReference type="Proteomes" id="UP001195483">
    <property type="component" value="Unassembled WGS sequence"/>
</dbReference>
<reference evidence="1" key="2">
    <citation type="journal article" date="2021" name="Genome Biol. Evol.">
        <title>Developing a high-quality reference genome for a parasitic bivalve with doubly uniparental inheritance (Bivalvia: Unionida).</title>
        <authorList>
            <person name="Smith C.H."/>
        </authorList>
    </citation>
    <scope>NUCLEOTIDE SEQUENCE</scope>
    <source>
        <strain evidence="1">CHS0354</strain>
        <tissue evidence="1">Mantle</tissue>
    </source>
</reference>
<gene>
    <name evidence="1" type="ORF">CHS0354_002295</name>
</gene>
<comment type="caution">
    <text evidence="1">The sequence shown here is derived from an EMBL/GenBank/DDBJ whole genome shotgun (WGS) entry which is preliminary data.</text>
</comment>
<dbReference type="AlphaFoldDB" id="A0AAE0SN34"/>
<dbReference type="EMBL" id="JAEAOA010000200">
    <property type="protein sequence ID" value="KAK3595026.1"/>
    <property type="molecule type" value="Genomic_DNA"/>
</dbReference>
<keyword evidence="2" id="KW-1185">Reference proteome</keyword>
<proteinExistence type="predicted"/>
<name>A0AAE0SN34_9BIVA</name>
<evidence type="ECO:0000313" key="1">
    <source>
        <dbReference type="EMBL" id="KAK3595026.1"/>
    </source>
</evidence>